<accession>A0A9I9EFN2</accession>
<proteinExistence type="predicted"/>
<dbReference type="EnsemblPlants" id="MELO3C033083.2.1">
    <property type="protein sequence ID" value="MELO3C033083.2.1"/>
    <property type="gene ID" value="MELO3C033083.2"/>
</dbReference>
<dbReference type="InterPro" id="IPR029033">
    <property type="entry name" value="His_PPase_superfam"/>
</dbReference>
<dbReference type="Gramene" id="MELO3C033083.2.1">
    <property type="protein sequence ID" value="MELO3C033083.2.1"/>
    <property type="gene ID" value="MELO3C033083.2"/>
</dbReference>
<sequence length="48" mass="5576">MDDIEVFMLKGYGNSLNYRMGVHLLKDVFESMKNAIKAKQGIYIYTQT</sequence>
<name>A0A9I9EFN2_CUCME</name>
<dbReference type="Gene3D" id="3.40.50.1240">
    <property type="entry name" value="Phosphoglycerate mutase-like"/>
    <property type="match status" value="1"/>
</dbReference>
<protein>
    <submittedName>
        <fullName evidence="1">Uncharacterized protein</fullName>
    </submittedName>
</protein>
<evidence type="ECO:0000313" key="1">
    <source>
        <dbReference type="EnsemblPlants" id="MELO3C033083.2.1"/>
    </source>
</evidence>
<reference evidence="1" key="1">
    <citation type="submission" date="2023-03" db="UniProtKB">
        <authorList>
            <consortium name="EnsemblPlants"/>
        </authorList>
    </citation>
    <scope>IDENTIFICATION</scope>
</reference>
<organism evidence="1">
    <name type="scientific">Cucumis melo</name>
    <name type="common">Muskmelon</name>
    <dbReference type="NCBI Taxonomy" id="3656"/>
    <lineage>
        <taxon>Eukaryota</taxon>
        <taxon>Viridiplantae</taxon>
        <taxon>Streptophyta</taxon>
        <taxon>Embryophyta</taxon>
        <taxon>Tracheophyta</taxon>
        <taxon>Spermatophyta</taxon>
        <taxon>Magnoliopsida</taxon>
        <taxon>eudicotyledons</taxon>
        <taxon>Gunneridae</taxon>
        <taxon>Pentapetalae</taxon>
        <taxon>rosids</taxon>
        <taxon>fabids</taxon>
        <taxon>Cucurbitales</taxon>
        <taxon>Cucurbitaceae</taxon>
        <taxon>Benincaseae</taxon>
        <taxon>Cucumis</taxon>
    </lineage>
</organism>
<dbReference type="AlphaFoldDB" id="A0A9I9EFN2"/>